<dbReference type="InterPro" id="IPR001466">
    <property type="entry name" value="Beta-lactam-related"/>
</dbReference>
<sequence length="415" mass="45757">MATLEEYLSQATAPGPDRQLTGCVVMAANKDGIAYSKSFGSMSVDPTSHLYSEPLTPDTTMWIASNTKLMTAISALQCVERGLLSLDDDVSNILEEWKAPEILVGFEDDTGKPIVQKAKNKITLRLLLTHQSGLGYDFLQPQLTRFSKYMEANGKAGIQPIPKMYLFPLLHEPGTSWSYGVGLDWVGQMIERVTNQTLGAYMEANIWKPLGMTSTTFRIQERSDIKSRRADMSMRIADGTLIPSPTRFVSDDLPDDHGGGGLFSCAADYMKLLVSVLKNDGTLLTSSSMEALFMPCLFPDGIKALRDNRAAIYKGFREGKIGSKAEKKVIQPYEMNHALGGQISERDWTNGRKAGSMNWSGLPNLSWFIDRKSGIALLYSSQLLPSSDHVTRVAFERFEYAVYNGELGDIGSLGS</sequence>
<evidence type="ECO:0000313" key="4">
    <source>
        <dbReference type="EMBL" id="OKL63686.1"/>
    </source>
</evidence>
<dbReference type="OrthoDB" id="428260at2759"/>
<dbReference type="InterPro" id="IPR012338">
    <property type="entry name" value="Beta-lactam/transpept-like"/>
</dbReference>
<proteinExistence type="inferred from homology"/>
<dbReference type="AlphaFoldDB" id="A0A225B8G0"/>
<gene>
    <name evidence="4" type="ORF">UA08_01032</name>
</gene>
<reference evidence="4 5" key="1">
    <citation type="submission" date="2015-06" db="EMBL/GenBank/DDBJ databases">
        <title>Talaromyces atroroseus IBT 11181 draft genome.</title>
        <authorList>
            <person name="Rasmussen K.B."/>
            <person name="Rasmussen S."/>
            <person name="Petersen B."/>
            <person name="Sicheritz-Ponten T."/>
            <person name="Mortensen U.H."/>
            <person name="Thrane U."/>
        </authorList>
    </citation>
    <scope>NUCLEOTIDE SEQUENCE [LARGE SCALE GENOMIC DNA]</scope>
    <source>
        <strain evidence="4 5">IBT 11181</strain>
    </source>
</reference>
<organism evidence="4 5">
    <name type="scientific">Talaromyces atroroseus</name>
    <dbReference type="NCBI Taxonomy" id="1441469"/>
    <lineage>
        <taxon>Eukaryota</taxon>
        <taxon>Fungi</taxon>
        <taxon>Dikarya</taxon>
        <taxon>Ascomycota</taxon>
        <taxon>Pezizomycotina</taxon>
        <taxon>Eurotiomycetes</taxon>
        <taxon>Eurotiomycetidae</taxon>
        <taxon>Eurotiales</taxon>
        <taxon>Trichocomaceae</taxon>
        <taxon>Talaromyces</taxon>
        <taxon>Talaromyces sect. Trachyspermi</taxon>
    </lineage>
</organism>
<feature type="domain" description="Beta-lactamase-related" evidence="3">
    <location>
        <begin position="13"/>
        <end position="389"/>
    </location>
</feature>
<dbReference type="EMBL" id="LFMY01000001">
    <property type="protein sequence ID" value="OKL63686.1"/>
    <property type="molecule type" value="Genomic_DNA"/>
</dbReference>
<dbReference type="InterPro" id="IPR050789">
    <property type="entry name" value="Diverse_Enzym_Activities"/>
</dbReference>
<evidence type="ECO:0000313" key="5">
    <source>
        <dbReference type="Proteomes" id="UP000214365"/>
    </source>
</evidence>
<comment type="caution">
    <text evidence="4">The sequence shown here is derived from an EMBL/GenBank/DDBJ whole genome shotgun (WGS) entry which is preliminary data.</text>
</comment>
<dbReference type="GO" id="GO:0016787">
    <property type="term" value="F:hydrolase activity"/>
    <property type="evidence" value="ECO:0007669"/>
    <property type="project" value="UniProtKB-KW"/>
</dbReference>
<dbReference type="Gene3D" id="3.40.710.10">
    <property type="entry name" value="DD-peptidase/beta-lactamase superfamily"/>
    <property type="match status" value="1"/>
</dbReference>
<evidence type="ECO:0000259" key="3">
    <source>
        <dbReference type="Pfam" id="PF00144"/>
    </source>
</evidence>
<dbReference type="STRING" id="1441469.A0A225B8G0"/>
<dbReference type="PANTHER" id="PTHR43283">
    <property type="entry name" value="BETA-LACTAMASE-RELATED"/>
    <property type="match status" value="1"/>
</dbReference>
<protein>
    <recommendedName>
        <fullName evidence="3">Beta-lactamase-related domain-containing protein</fullName>
    </recommendedName>
</protein>
<dbReference type="PANTHER" id="PTHR43283:SF17">
    <property type="entry name" value="(LOVD), PUTATIVE (AFU_ORTHOLOGUE AFUA_5G00920)-RELATED"/>
    <property type="match status" value="1"/>
</dbReference>
<keyword evidence="2" id="KW-0378">Hydrolase</keyword>
<name>A0A225B8G0_TALAT</name>
<accession>A0A225B8G0</accession>
<evidence type="ECO:0000256" key="2">
    <source>
        <dbReference type="ARBA" id="ARBA00022801"/>
    </source>
</evidence>
<evidence type="ECO:0000256" key="1">
    <source>
        <dbReference type="ARBA" id="ARBA00009009"/>
    </source>
</evidence>
<dbReference type="RefSeq" id="XP_020123807.1">
    <property type="nucleotide sequence ID" value="XM_020259775.1"/>
</dbReference>
<keyword evidence="5" id="KW-1185">Reference proteome</keyword>
<dbReference type="GeneID" id="31000787"/>
<dbReference type="SUPFAM" id="SSF56601">
    <property type="entry name" value="beta-lactamase/transpeptidase-like"/>
    <property type="match status" value="1"/>
</dbReference>
<comment type="similarity">
    <text evidence="1">Belongs to the class-A beta-lactamase family.</text>
</comment>
<dbReference type="Proteomes" id="UP000214365">
    <property type="component" value="Unassembled WGS sequence"/>
</dbReference>
<dbReference type="Pfam" id="PF00144">
    <property type="entry name" value="Beta-lactamase"/>
    <property type="match status" value="1"/>
</dbReference>